<dbReference type="Proteomes" id="UP000320580">
    <property type="component" value="Chromosome"/>
</dbReference>
<dbReference type="EMBL" id="CP042266">
    <property type="protein sequence ID" value="QDY77908.1"/>
    <property type="molecule type" value="Genomic_DNA"/>
</dbReference>
<evidence type="ECO:0008006" key="3">
    <source>
        <dbReference type="Google" id="ProtNLM"/>
    </source>
</evidence>
<sequence>MTPGELPVVWSLPPEDARAGRRALWWTVGPGNELAVMLVHQRNLHRSPYTRGWVGWRVVAPCDGVLVVISDGVEKRTPVTGITASTGHLALLSWSRFLLASSCTCRDGTGTWERNAVVYSPGGYPISHICIGDDIDYLITDRDGGIWTSYGDKGIYGRHPASREGLARWDTDGTQTWGPLGRGRLPVLPLGGIAGATEEDVAWLGWFSPEGSFVSRVDPAAGGVTSYRLPLRNTDGIAVRGTRMLLSHDFRNRPGVELHRAELVDDAWVITSQEQLRLPEPVTRRCVQGRDGVLWIRGGDTWIRIEA</sequence>
<keyword evidence="2" id="KW-1185">Reference proteome</keyword>
<name>A0A5B8IH29_9ACTN</name>
<dbReference type="KEGG" id="sqz:FQU76_16930"/>
<evidence type="ECO:0000313" key="2">
    <source>
        <dbReference type="Proteomes" id="UP000320580"/>
    </source>
</evidence>
<dbReference type="AlphaFoldDB" id="A0A5B8IH29"/>
<reference evidence="1 2" key="1">
    <citation type="submission" date="2019-07" db="EMBL/GenBank/DDBJ databases">
        <authorList>
            <person name="Zhu P."/>
        </authorList>
    </citation>
    <scope>NUCLEOTIDE SEQUENCE [LARGE SCALE GENOMIC DNA]</scope>
    <source>
        <strain evidence="1 2">SSL-25</strain>
    </source>
</reference>
<protein>
    <recommendedName>
        <fullName evidence="3">Exo-alpha-sialidase</fullName>
    </recommendedName>
</protein>
<organism evidence="1 2">
    <name type="scientific">Streptomyces qinzhouensis</name>
    <dbReference type="NCBI Taxonomy" id="2599401"/>
    <lineage>
        <taxon>Bacteria</taxon>
        <taxon>Bacillati</taxon>
        <taxon>Actinomycetota</taxon>
        <taxon>Actinomycetes</taxon>
        <taxon>Kitasatosporales</taxon>
        <taxon>Streptomycetaceae</taxon>
        <taxon>Streptomyces</taxon>
    </lineage>
</organism>
<accession>A0A5B8IH29</accession>
<proteinExistence type="predicted"/>
<gene>
    <name evidence="1" type="ORF">FQU76_16930</name>
</gene>
<dbReference type="RefSeq" id="WP_146481230.1">
    <property type="nucleotide sequence ID" value="NZ_CP042266.1"/>
</dbReference>
<dbReference type="OrthoDB" id="6636929at2"/>
<evidence type="ECO:0000313" key="1">
    <source>
        <dbReference type="EMBL" id="QDY77908.1"/>
    </source>
</evidence>